<feature type="region of interest" description="Disordered" evidence="1">
    <location>
        <begin position="237"/>
        <end position="258"/>
    </location>
</feature>
<name>A0AAD1Y6H6_EUPCR</name>
<protein>
    <submittedName>
        <fullName evidence="2">Uncharacterized protein</fullName>
    </submittedName>
</protein>
<dbReference type="Proteomes" id="UP001295684">
    <property type="component" value="Unassembled WGS sequence"/>
</dbReference>
<feature type="compositionally biased region" description="Polar residues" evidence="1">
    <location>
        <begin position="407"/>
        <end position="422"/>
    </location>
</feature>
<dbReference type="AlphaFoldDB" id="A0AAD1Y6H6"/>
<organism evidence="2 3">
    <name type="scientific">Euplotes crassus</name>
    <dbReference type="NCBI Taxonomy" id="5936"/>
    <lineage>
        <taxon>Eukaryota</taxon>
        <taxon>Sar</taxon>
        <taxon>Alveolata</taxon>
        <taxon>Ciliophora</taxon>
        <taxon>Intramacronucleata</taxon>
        <taxon>Spirotrichea</taxon>
        <taxon>Hypotrichia</taxon>
        <taxon>Euplotida</taxon>
        <taxon>Euplotidae</taxon>
        <taxon>Moneuplotes</taxon>
    </lineage>
</organism>
<feature type="compositionally biased region" description="Acidic residues" evidence="1">
    <location>
        <begin position="701"/>
        <end position="717"/>
    </location>
</feature>
<feature type="region of interest" description="Disordered" evidence="1">
    <location>
        <begin position="760"/>
        <end position="796"/>
    </location>
</feature>
<evidence type="ECO:0000313" key="2">
    <source>
        <dbReference type="EMBL" id="CAI2385255.1"/>
    </source>
</evidence>
<gene>
    <name evidence="2" type="ORF">ECRASSUSDP1_LOCUS26808</name>
</gene>
<feature type="region of interest" description="Disordered" evidence="1">
    <location>
        <begin position="134"/>
        <end position="154"/>
    </location>
</feature>
<feature type="compositionally biased region" description="Basic residues" evidence="1">
    <location>
        <begin position="143"/>
        <end position="154"/>
    </location>
</feature>
<evidence type="ECO:0000256" key="1">
    <source>
        <dbReference type="SAM" id="MobiDB-lite"/>
    </source>
</evidence>
<sequence length="816" mass="93284">MDEKQFKGSYSPENITKFISKSKGATFTSAGYKPKSSIKLNKKHGYYQANTAQLTDNSKIQTQSIVRMDGTFYKPLGGNTKFVRKMSSTLGTIKTPAKDRSITRTKSDNSSPGMVFNKLKSDSTILEAKMLKARSESANSNYARKKAKSRKKISKRGEEMMIIRDMNGHPTLGKSKNWDKISQSTSSSRNKIAGAMSALSQVKGKNTIVPDISAIRLENSQEIPNSFSTLDHLHMKRKRGDSAHKSDSEIGSKNPSKVKIERRAASKQQKLFHERVKDASNIYTQSSLNIANFLNCSMHPRMQKTKKKKKSDKIISKNAYRTAVSKNNCRSQSSQQMMRESKAALKDHESFTNMGISGANNKLAKAAKNLSEIRLKRAIERRKKPSEVQYKTNVLSRHCVRDHDKSGSSNRANSSFLEVTTTKRTSKLPTNANSMVKKNATRNSHNGDILVVERLLSDLRTKIEELDEKSSDSDGTINTPIEKSNPWEIKLDLLSKSLKEYRTEFPKFTNYISYIKDQYSLCMKEFIRYEQKRKELLRQNLSKLRSLLDAESLQKDKLAQKVTTLQSQVKILESDLEHERLHKNDYWVKKCVFSRFLSKVLHEKVETFEDKVKSQKLFINKQEAQIEKMKIDAEISKEKIKDGDRKLKEFIEKLDLEAYDLCSDDFKLLSARVSEKPKKVHPVPRINIQKVLEIKEKAEKEDESCEEEEEEGEEDSLLTENEKYLPTGSKLESCDSLTRKGSLLRRKEDVIDLLNKCYDKEESKRISESESYSPNQSSSDTSKISPPVPKIEDDEVKIEYRNSINLKPFTVPEKDD</sequence>
<feature type="compositionally biased region" description="Low complexity" evidence="1">
    <location>
        <begin position="769"/>
        <end position="779"/>
    </location>
</feature>
<proteinExistence type="predicted"/>
<reference evidence="2" key="1">
    <citation type="submission" date="2023-07" db="EMBL/GenBank/DDBJ databases">
        <authorList>
            <consortium name="AG Swart"/>
            <person name="Singh M."/>
            <person name="Singh A."/>
            <person name="Seah K."/>
            <person name="Emmerich C."/>
        </authorList>
    </citation>
    <scope>NUCLEOTIDE SEQUENCE</scope>
    <source>
        <strain evidence="2">DP1</strain>
    </source>
</reference>
<evidence type="ECO:0000313" key="3">
    <source>
        <dbReference type="Proteomes" id="UP001295684"/>
    </source>
</evidence>
<feature type="compositionally biased region" description="Basic and acidic residues" evidence="1">
    <location>
        <begin position="240"/>
        <end position="250"/>
    </location>
</feature>
<dbReference type="EMBL" id="CAMPGE010027642">
    <property type="protein sequence ID" value="CAI2385255.1"/>
    <property type="molecule type" value="Genomic_DNA"/>
</dbReference>
<comment type="caution">
    <text evidence="2">The sequence shown here is derived from an EMBL/GenBank/DDBJ whole genome shotgun (WGS) entry which is preliminary data.</text>
</comment>
<keyword evidence="3" id="KW-1185">Reference proteome</keyword>
<accession>A0AAD1Y6H6</accession>
<feature type="region of interest" description="Disordered" evidence="1">
    <location>
        <begin position="401"/>
        <end position="422"/>
    </location>
</feature>
<feature type="region of interest" description="Disordered" evidence="1">
    <location>
        <begin position="699"/>
        <end position="734"/>
    </location>
</feature>